<keyword evidence="3" id="KW-1003">Cell membrane</keyword>
<dbReference type="InterPro" id="IPR003593">
    <property type="entry name" value="AAA+_ATPase"/>
</dbReference>
<evidence type="ECO:0000313" key="11">
    <source>
        <dbReference type="EMBL" id="GII26367.1"/>
    </source>
</evidence>
<evidence type="ECO:0000256" key="6">
    <source>
        <dbReference type="ARBA" id="ARBA00022840"/>
    </source>
</evidence>
<keyword evidence="4" id="KW-0410">Iron transport</keyword>
<dbReference type="GO" id="GO:0016887">
    <property type="term" value="F:ATP hydrolysis activity"/>
    <property type="evidence" value="ECO:0007669"/>
    <property type="project" value="InterPro"/>
</dbReference>
<keyword evidence="6 11" id="KW-0067">ATP-binding</keyword>
<dbReference type="PROSITE" id="PS00211">
    <property type="entry name" value="ABC_TRANSPORTER_1"/>
    <property type="match status" value="1"/>
</dbReference>
<name>A0A8J3TJK6_9ACTN</name>
<keyword evidence="7" id="KW-0408">Iron</keyword>
<dbReference type="InterPro" id="IPR051535">
    <property type="entry name" value="Siderophore_ABC-ATPase"/>
</dbReference>
<evidence type="ECO:0000256" key="8">
    <source>
        <dbReference type="ARBA" id="ARBA00023065"/>
    </source>
</evidence>
<keyword evidence="9" id="KW-0472">Membrane</keyword>
<dbReference type="Proteomes" id="UP000599074">
    <property type="component" value="Unassembled WGS sequence"/>
</dbReference>
<dbReference type="SUPFAM" id="SSF52540">
    <property type="entry name" value="P-loop containing nucleoside triphosphate hydrolases"/>
    <property type="match status" value="1"/>
</dbReference>
<dbReference type="InterPro" id="IPR027417">
    <property type="entry name" value="P-loop_NTPase"/>
</dbReference>
<evidence type="ECO:0000259" key="10">
    <source>
        <dbReference type="PROSITE" id="PS50893"/>
    </source>
</evidence>
<evidence type="ECO:0000256" key="5">
    <source>
        <dbReference type="ARBA" id="ARBA00022741"/>
    </source>
</evidence>
<dbReference type="RefSeq" id="WP_168118318.1">
    <property type="nucleotide sequence ID" value="NZ_BOON01000075.1"/>
</dbReference>
<dbReference type="PANTHER" id="PTHR42771:SF2">
    <property type="entry name" value="IRON(3+)-HYDROXAMATE IMPORT ATP-BINDING PROTEIN FHUC"/>
    <property type="match status" value="1"/>
</dbReference>
<evidence type="ECO:0000256" key="9">
    <source>
        <dbReference type="ARBA" id="ARBA00023136"/>
    </source>
</evidence>
<evidence type="ECO:0000256" key="4">
    <source>
        <dbReference type="ARBA" id="ARBA00022496"/>
    </source>
</evidence>
<dbReference type="AlphaFoldDB" id="A0A8J3TJK6"/>
<evidence type="ECO:0000256" key="7">
    <source>
        <dbReference type="ARBA" id="ARBA00023004"/>
    </source>
</evidence>
<keyword evidence="8" id="KW-0406">Ion transport</keyword>
<evidence type="ECO:0000256" key="1">
    <source>
        <dbReference type="ARBA" id="ARBA00004202"/>
    </source>
</evidence>
<dbReference type="PANTHER" id="PTHR42771">
    <property type="entry name" value="IRON(3+)-HYDROXAMATE IMPORT ATP-BINDING PROTEIN FHUC"/>
    <property type="match status" value="1"/>
</dbReference>
<reference evidence="11" key="1">
    <citation type="submission" date="2021-01" db="EMBL/GenBank/DDBJ databases">
        <title>Whole genome shotgun sequence of Planosporangium mesophilum NBRC 109066.</title>
        <authorList>
            <person name="Komaki H."/>
            <person name="Tamura T."/>
        </authorList>
    </citation>
    <scope>NUCLEOTIDE SEQUENCE</scope>
    <source>
        <strain evidence="11">NBRC 109066</strain>
    </source>
</reference>
<sequence>MTPSSSAVTPSRTAVLRADDLTLSYDRAVAVDALRLELPPGRLTAVVGPNGCGKSTLLAGLSRLHRPSGGAVLLDGRALARMSAREAARSIGLLPQTAQAPDGLTVADLVRFGRLPHQGLLRQWSPQDQLAVERALAAADITALADRQLETLSGGQRQRAWIAMAVAQDTPVLLLDEPTAALDLGHQLEVFELLRDLAAAGRTVVVVVHDLTSACRYADHLVALHAGRIVAEGPPHTVVTAELVRQLYGVESVVLQDPAAGCPVVVPLRLAS</sequence>
<protein>
    <submittedName>
        <fullName evidence="11">Iron-enterobactin transporter ATP-binding protein</fullName>
    </submittedName>
</protein>
<dbReference type="FunFam" id="3.40.50.300:FF:000134">
    <property type="entry name" value="Iron-enterobactin ABC transporter ATP-binding protein"/>
    <property type="match status" value="1"/>
</dbReference>
<gene>
    <name evidence="11" type="primary">viuC</name>
    <name evidence="11" type="ORF">Pme01_59640</name>
</gene>
<dbReference type="GO" id="GO:0005886">
    <property type="term" value="C:plasma membrane"/>
    <property type="evidence" value="ECO:0007669"/>
    <property type="project" value="UniProtKB-SubCell"/>
</dbReference>
<dbReference type="SMART" id="SM00382">
    <property type="entry name" value="AAA"/>
    <property type="match status" value="1"/>
</dbReference>
<comment type="caution">
    <text evidence="11">The sequence shown here is derived from an EMBL/GenBank/DDBJ whole genome shotgun (WGS) entry which is preliminary data.</text>
</comment>
<dbReference type="InterPro" id="IPR003439">
    <property type="entry name" value="ABC_transporter-like_ATP-bd"/>
</dbReference>
<keyword evidence="12" id="KW-1185">Reference proteome</keyword>
<feature type="domain" description="ABC transporter" evidence="10">
    <location>
        <begin position="16"/>
        <end position="251"/>
    </location>
</feature>
<dbReference type="EMBL" id="BOON01000075">
    <property type="protein sequence ID" value="GII26367.1"/>
    <property type="molecule type" value="Genomic_DNA"/>
</dbReference>
<proteinExistence type="predicted"/>
<evidence type="ECO:0000256" key="3">
    <source>
        <dbReference type="ARBA" id="ARBA00022475"/>
    </source>
</evidence>
<dbReference type="GO" id="GO:0006826">
    <property type="term" value="P:iron ion transport"/>
    <property type="evidence" value="ECO:0007669"/>
    <property type="project" value="UniProtKB-KW"/>
</dbReference>
<evidence type="ECO:0000313" key="12">
    <source>
        <dbReference type="Proteomes" id="UP000599074"/>
    </source>
</evidence>
<dbReference type="Gene3D" id="3.40.50.300">
    <property type="entry name" value="P-loop containing nucleotide triphosphate hydrolases"/>
    <property type="match status" value="1"/>
</dbReference>
<comment type="subcellular location">
    <subcellularLocation>
        <location evidence="1">Cell membrane</location>
        <topology evidence="1">Peripheral membrane protein</topology>
    </subcellularLocation>
</comment>
<keyword evidence="5" id="KW-0547">Nucleotide-binding</keyword>
<dbReference type="PROSITE" id="PS50893">
    <property type="entry name" value="ABC_TRANSPORTER_2"/>
    <property type="match status" value="1"/>
</dbReference>
<keyword evidence="2" id="KW-0813">Transport</keyword>
<dbReference type="CDD" id="cd03214">
    <property type="entry name" value="ABC_Iron-Siderophores_B12_Hemin"/>
    <property type="match status" value="1"/>
</dbReference>
<evidence type="ECO:0000256" key="2">
    <source>
        <dbReference type="ARBA" id="ARBA00022448"/>
    </source>
</evidence>
<dbReference type="Pfam" id="PF00005">
    <property type="entry name" value="ABC_tran"/>
    <property type="match status" value="1"/>
</dbReference>
<accession>A0A8J3TJK6</accession>
<organism evidence="11 12">
    <name type="scientific">Planosporangium mesophilum</name>
    <dbReference type="NCBI Taxonomy" id="689768"/>
    <lineage>
        <taxon>Bacteria</taxon>
        <taxon>Bacillati</taxon>
        <taxon>Actinomycetota</taxon>
        <taxon>Actinomycetes</taxon>
        <taxon>Micromonosporales</taxon>
        <taxon>Micromonosporaceae</taxon>
        <taxon>Planosporangium</taxon>
    </lineage>
</organism>
<dbReference type="InterPro" id="IPR017871">
    <property type="entry name" value="ABC_transporter-like_CS"/>
</dbReference>
<dbReference type="GO" id="GO:0005524">
    <property type="term" value="F:ATP binding"/>
    <property type="evidence" value="ECO:0007669"/>
    <property type="project" value="UniProtKB-KW"/>
</dbReference>